<dbReference type="Pfam" id="PF08352">
    <property type="entry name" value="oligo_HPY"/>
    <property type="match status" value="1"/>
</dbReference>
<dbReference type="Proteomes" id="UP000005540">
    <property type="component" value="Unassembled WGS sequence"/>
</dbReference>
<dbReference type="GO" id="GO:0005524">
    <property type="term" value="F:ATP binding"/>
    <property type="evidence" value="ECO:0007669"/>
    <property type="project" value="UniProtKB-KW"/>
</dbReference>
<proteinExistence type="inferred from homology"/>
<evidence type="ECO:0000256" key="4">
    <source>
        <dbReference type="ARBA" id="ARBA00022475"/>
    </source>
</evidence>
<keyword evidence="7" id="KW-0472">Membrane</keyword>
<dbReference type="Gene3D" id="3.40.50.300">
    <property type="entry name" value="P-loop containing nucleotide triphosphate hydrolases"/>
    <property type="match status" value="1"/>
</dbReference>
<dbReference type="SUPFAM" id="SSF52540">
    <property type="entry name" value="P-loop containing nucleoside triphosphate hydrolases"/>
    <property type="match status" value="1"/>
</dbReference>
<comment type="similarity">
    <text evidence="2">Belongs to the ABC transporter superfamily.</text>
</comment>
<evidence type="ECO:0000313" key="9">
    <source>
        <dbReference type="EMBL" id="EEP60895.1"/>
    </source>
</evidence>
<keyword evidence="10" id="KW-1185">Reference proteome</keyword>
<evidence type="ECO:0000256" key="7">
    <source>
        <dbReference type="ARBA" id="ARBA00023136"/>
    </source>
</evidence>
<evidence type="ECO:0000256" key="2">
    <source>
        <dbReference type="ARBA" id="ARBA00005417"/>
    </source>
</evidence>
<dbReference type="GO" id="GO:0016887">
    <property type="term" value="F:ATP hydrolysis activity"/>
    <property type="evidence" value="ECO:0007669"/>
    <property type="project" value="InterPro"/>
</dbReference>
<evidence type="ECO:0000313" key="10">
    <source>
        <dbReference type="Proteomes" id="UP000005540"/>
    </source>
</evidence>
<reference evidence="9 10" key="1">
    <citation type="submission" date="2009-04" db="EMBL/GenBank/DDBJ databases">
        <authorList>
            <person name="Reysenbach A.-L."/>
            <person name="Heidelberg J.F."/>
            <person name="Nelson W.C."/>
        </authorList>
    </citation>
    <scope>NUCLEOTIDE SEQUENCE [LARGE SCALE GENOMIC DNA]</scope>
    <source>
        <strain evidence="9 10">SS-5</strain>
    </source>
</reference>
<dbReference type="InterPro" id="IPR003439">
    <property type="entry name" value="ABC_transporter-like_ATP-bd"/>
</dbReference>
<keyword evidence="5" id="KW-0547">Nucleotide-binding</keyword>
<dbReference type="InterPro" id="IPR027417">
    <property type="entry name" value="P-loop_NTPase"/>
</dbReference>
<evidence type="ECO:0000259" key="8">
    <source>
        <dbReference type="PROSITE" id="PS50893"/>
    </source>
</evidence>
<dbReference type="GO" id="GO:0005886">
    <property type="term" value="C:plasma membrane"/>
    <property type="evidence" value="ECO:0007669"/>
    <property type="project" value="UniProtKB-SubCell"/>
</dbReference>
<dbReference type="InterPro" id="IPR013563">
    <property type="entry name" value="Oligopep_ABC_C"/>
</dbReference>
<evidence type="ECO:0000256" key="6">
    <source>
        <dbReference type="ARBA" id="ARBA00022840"/>
    </source>
</evidence>
<keyword evidence="3" id="KW-0813">Transport</keyword>
<name>C4FJ59_9AQUI</name>
<dbReference type="EMBL" id="ABZS01000043">
    <property type="protein sequence ID" value="EEP60895.1"/>
    <property type="molecule type" value="Genomic_DNA"/>
</dbReference>
<evidence type="ECO:0000256" key="5">
    <source>
        <dbReference type="ARBA" id="ARBA00022741"/>
    </source>
</evidence>
<dbReference type="CDD" id="cd03257">
    <property type="entry name" value="ABC_NikE_OppD_transporters"/>
    <property type="match status" value="1"/>
</dbReference>
<gene>
    <name evidence="9" type="ORF">SULYE_0601</name>
</gene>
<evidence type="ECO:0000256" key="3">
    <source>
        <dbReference type="ARBA" id="ARBA00022448"/>
    </source>
</evidence>
<keyword evidence="4" id="KW-1003">Cell membrane</keyword>
<dbReference type="GO" id="GO:0015833">
    <property type="term" value="P:peptide transport"/>
    <property type="evidence" value="ECO:0007669"/>
    <property type="project" value="InterPro"/>
</dbReference>
<dbReference type="AlphaFoldDB" id="C4FJ59"/>
<dbReference type="OrthoDB" id="9806285at2"/>
<protein>
    <submittedName>
        <fullName evidence="9">Dipeptide transport ATP-binding protein DppD</fullName>
    </submittedName>
</protein>
<evidence type="ECO:0000256" key="1">
    <source>
        <dbReference type="ARBA" id="ARBA00004417"/>
    </source>
</evidence>
<dbReference type="PANTHER" id="PTHR43297">
    <property type="entry name" value="OLIGOPEPTIDE TRANSPORT ATP-BINDING PROTEIN APPD"/>
    <property type="match status" value="1"/>
</dbReference>
<dbReference type="PANTHER" id="PTHR43297:SF2">
    <property type="entry name" value="DIPEPTIDE TRANSPORT ATP-BINDING PROTEIN DPPD"/>
    <property type="match status" value="1"/>
</dbReference>
<dbReference type="Pfam" id="PF00005">
    <property type="entry name" value="ABC_tran"/>
    <property type="match status" value="1"/>
</dbReference>
<comment type="caution">
    <text evidence="9">The sequence shown here is derived from an EMBL/GenBank/DDBJ whole genome shotgun (WGS) entry which is preliminary data.</text>
</comment>
<comment type="subcellular location">
    <subcellularLocation>
        <location evidence="1">Cell inner membrane</location>
        <topology evidence="1">Peripheral membrane protein</topology>
    </subcellularLocation>
</comment>
<dbReference type="InterPro" id="IPR050388">
    <property type="entry name" value="ABC_Ni/Peptide_Import"/>
</dbReference>
<keyword evidence="6 9" id="KW-0067">ATP-binding</keyword>
<accession>C4FJ59</accession>
<dbReference type="SMART" id="SM00382">
    <property type="entry name" value="AAA"/>
    <property type="match status" value="1"/>
</dbReference>
<organism evidence="9 10">
    <name type="scientific">Sulfurihydrogenibium yellowstonense SS-5</name>
    <dbReference type="NCBI Taxonomy" id="432331"/>
    <lineage>
        <taxon>Bacteria</taxon>
        <taxon>Pseudomonadati</taxon>
        <taxon>Aquificota</taxon>
        <taxon>Aquificia</taxon>
        <taxon>Aquificales</taxon>
        <taxon>Hydrogenothermaceae</taxon>
        <taxon>Sulfurihydrogenibium</taxon>
    </lineage>
</organism>
<dbReference type="RefSeq" id="WP_007546281.1">
    <property type="nucleotide sequence ID" value="NZ_ABZS01000043.1"/>
</dbReference>
<dbReference type="FunFam" id="3.40.50.300:FF:000016">
    <property type="entry name" value="Oligopeptide ABC transporter ATP-binding component"/>
    <property type="match status" value="1"/>
</dbReference>
<sequence length="261" mass="28855">MIEVKNLKVSFQIENQVIEALKGVSFSLNKGEIVAIVGESGSGKSVACQAIMDILPSYAKKEGKIIVDNKDLDSLSNEEKRQLRGNKISMVFQEPSAVLNPLMTIGEQIVETILAHKNVSKNEAKELALSAMEKVKIPNPQQRFNQYPHELSGGLKQRAVIAIAVVNNPDYLLADEPTTALDVTISLQILNLFNELKETLNMGILLITHDLGVVAQVADRVLVMYKGELLEEGKVSEIFDNPQHPYTKKLLSSRIFLSNSF</sequence>
<feature type="domain" description="ABC transporter" evidence="8">
    <location>
        <begin position="2"/>
        <end position="251"/>
    </location>
</feature>
<dbReference type="InterPro" id="IPR003593">
    <property type="entry name" value="AAA+_ATPase"/>
</dbReference>
<dbReference type="PROSITE" id="PS50893">
    <property type="entry name" value="ABC_TRANSPORTER_2"/>
    <property type="match status" value="1"/>
</dbReference>